<reference evidence="1 2" key="1">
    <citation type="submission" date="2016-10" db="EMBL/GenBank/DDBJ databases">
        <authorList>
            <person name="Varghese N."/>
            <person name="Submissions S."/>
        </authorList>
    </citation>
    <scope>NUCLEOTIDE SEQUENCE [LARGE SCALE GENOMIC DNA]</scope>
    <source>
        <strain evidence="1 2">DSM 25353</strain>
    </source>
</reference>
<dbReference type="AlphaFoldDB" id="A0A8X8IBC4"/>
<name>A0A8X8IBC4_9BACT</name>
<evidence type="ECO:0000313" key="2">
    <source>
        <dbReference type="Proteomes" id="UP000198711"/>
    </source>
</evidence>
<evidence type="ECO:0008006" key="3">
    <source>
        <dbReference type="Google" id="ProtNLM"/>
    </source>
</evidence>
<proteinExistence type="predicted"/>
<accession>A0A8X8IBC4</accession>
<gene>
    <name evidence="1" type="ORF">SAMN05444410_10531</name>
</gene>
<evidence type="ECO:0000313" key="1">
    <source>
        <dbReference type="EMBL" id="SDW69628.1"/>
    </source>
</evidence>
<protein>
    <recommendedName>
        <fullName evidence="3">CarboxypepD_reg-like domain-containing protein</fullName>
    </recommendedName>
</protein>
<organism evidence="1 2">
    <name type="scientific">Hydrobacter penzbergensis</name>
    <dbReference type="NCBI Taxonomy" id="1235997"/>
    <lineage>
        <taxon>Bacteria</taxon>
        <taxon>Pseudomonadati</taxon>
        <taxon>Bacteroidota</taxon>
        <taxon>Chitinophagia</taxon>
        <taxon>Chitinophagales</taxon>
        <taxon>Chitinophagaceae</taxon>
        <taxon>Hydrobacter</taxon>
    </lineage>
</organism>
<dbReference type="InterPro" id="IPR008969">
    <property type="entry name" value="CarboxyPept-like_regulatory"/>
</dbReference>
<dbReference type="SUPFAM" id="SSF49464">
    <property type="entry name" value="Carboxypeptidase regulatory domain-like"/>
    <property type="match status" value="1"/>
</dbReference>
<comment type="caution">
    <text evidence="1">The sequence shown here is derived from an EMBL/GenBank/DDBJ whole genome shotgun (WGS) entry which is preliminary data.</text>
</comment>
<dbReference type="Proteomes" id="UP000198711">
    <property type="component" value="Unassembled WGS sequence"/>
</dbReference>
<keyword evidence="2" id="KW-1185">Reference proteome</keyword>
<dbReference type="EMBL" id="FNNO01000005">
    <property type="protein sequence ID" value="SDW69628.1"/>
    <property type="molecule type" value="Genomic_DNA"/>
</dbReference>
<sequence length="262" mass="30716">MKDLIKRLPVLFVLLTLCFVLSQRAAAQFVTVKGTVYDISARRPIEAVAVMSNSGRSALTDSSGRYLITVLQHDSIWFSLIGKSTMKYAVDTISNMDNFNIMIHIRVTELPEVRVRNSYYKYDSMMNRRDYAKIFDFKKPTISLSKDYGYNPGGLTVGFDLDAIINMFRTKHNRSILTLQERLLQQERDKYIDHRFSKQFVHKVTQLQSPELDSFMKRYRPEYEVVTALNDLELGYYIQQCFEQYKALPRKGWKGALWRREE</sequence>